<accession>A0AAX6DR71</accession>
<dbReference type="EMBL" id="JANAVB010042420">
    <property type="protein sequence ID" value="KAJ6794293.1"/>
    <property type="molecule type" value="Genomic_DNA"/>
</dbReference>
<dbReference type="AlphaFoldDB" id="A0AAX6DR71"/>
<keyword evidence="2" id="KW-0762">Sugar transport</keyword>
<evidence type="ECO:0000313" key="2">
    <source>
        <dbReference type="EMBL" id="KAJ6794293.1"/>
    </source>
</evidence>
<sequence>MAAHLSFIVGIVGKELDLHTRLCFSNKHILEGGEEQIHAELRMAPVRDDSAGDVLVDLLRAPEDRWPAHRHRQRSRQRHAIRLRRAFPRLLPQGHEGEDAETGGSAERGLVRGGGSGDLFRLARPRSPPRDRVHVRRPHRRHVRSAHGCHEAGGAVEERGVHAILALVLPLPQRWGVERLLCACQGLLHWGSERHRVHLGHSPTDPICYIQEKEASEKGGRSGGCRH</sequence>
<feature type="compositionally biased region" description="Basic residues" evidence="1">
    <location>
        <begin position="133"/>
        <end position="147"/>
    </location>
</feature>
<feature type="region of interest" description="Disordered" evidence="1">
    <location>
        <begin position="92"/>
        <end position="149"/>
    </location>
</feature>
<keyword evidence="2" id="KW-0813">Transport</keyword>
<reference evidence="2" key="1">
    <citation type="journal article" date="2023" name="GigaByte">
        <title>Genome assembly of the bearded iris, Iris pallida Lam.</title>
        <authorList>
            <person name="Bruccoleri R.E."/>
            <person name="Oakeley E.J."/>
            <person name="Faust A.M.E."/>
            <person name="Altorfer M."/>
            <person name="Dessus-Babus S."/>
            <person name="Burckhardt D."/>
            <person name="Oertli M."/>
            <person name="Naumann U."/>
            <person name="Petersen F."/>
            <person name="Wong J."/>
        </authorList>
    </citation>
    <scope>NUCLEOTIDE SEQUENCE</scope>
    <source>
        <strain evidence="2">GSM-AAB239-AS_SAM_17_03QT</strain>
    </source>
</reference>
<evidence type="ECO:0000313" key="3">
    <source>
        <dbReference type="Proteomes" id="UP001140949"/>
    </source>
</evidence>
<protein>
    <submittedName>
        <fullName evidence="2">Bidirectional sugar transporter SWEET16-like isoform X1</fullName>
    </submittedName>
</protein>
<reference evidence="2" key="2">
    <citation type="submission" date="2023-04" db="EMBL/GenBank/DDBJ databases">
        <authorList>
            <person name="Bruccoleri R.E."/>
            <person name="Oakeley E.J."/>
            <person name="Faust A.-M."/>
            <person name="Dessus-Babus S."/>
            <person name="Altorfer M."/>
            <person name="Burckhardt D."/>
            <person name="Oertli M."/>
            <person name="Naumann U."/>
            <person name="Petersen F."/>
            <person name="Wong J."/>
        </authorList>
    </citation>
    <scope>NUCLEOTIDE SEQUENCE</scope>
    <source>
        <strain evidence="2">GSM-AAB239-AS_SAM_17_03QT</strain>
        <tissue evidence="2">Leaf</tissue>
    </source>
</reference>
<proteinExistence type="predicted"/>
<name>A0AAX6DR71_IRIPA</name>
<dbReference type="Proteomes" id="UP001140949">
    <property type="component" value="Unassembled WGS sequence"/>
</dbReference>
<gene>
    <name evidence="2" type="ORF">M6B38_231795</name>
</gene>
<keyword evidence="3" id="KW-1185">Reference proteome</keyword>
<evidence type="ECO:0000256" key="1">
    <source>
        <dbReference type="SAM" id="MobiDB-lite"/>
    </source>
</evidence>
<comment type="caution">
    <text evidence="2">The sequence shown here is derived from an EMBL/GenBank/DDBJ whole genome shotgun (WGS) entry which is preliminary data.</text>
</comment>
<organism evidence="2 3">
    <name type="scientific">Iris pallida</name>
    <name type="common">Sweet iris</name>
    <dbReference type="NCBI Taxonomy" id="29817"/>
    <lineage>
        <taxon>Eukaryota</taxon>
        <taxon>Viridiplantae</taxon>
        <taxon>Streptophyta</taxon>
        <taxon>Embryophyta</taxon>
        <taxon>Tracheophyta</taxon>
        <taxon>Spermatophyta</taxon>
        <taxon>Magnoliopsida</taxon>
        <taxon>Liliopsida</taxon>
        <taxon>Asparagales</taxon>
        <taxon>Iridaceae</taxon>
        <taxon>Iridoideae</taxon>
        <taxon>Irideae</taxon>
        <taxon>Iris</taxon>
    </lineage>
</organism>